<accession>A0A2Z7D3P3</accession>
<dbReference type="EMBL" id="KQ989651">
    <property type="protein sequence ID" value="KZV54035.1"/>
    <property type="molecule type" value="Genomic_DNA"/>
</dbReference>
<reference evidence="1 2" key="1">
    <citation type="journal article" date="2015" name="Proc. Natl. Acad. Sci. U.S.A.">
        <title>The resurrection genome of Boea hygrometrica: A blueprint for survival of dehydration.</title>
        <authorList>
            <person name="Xiao L."/>
            <person name="Yang G."/>
            <person name="Zhang L."/>
            <person name="Yang X."/>
            <person name="Zhao S."/>
            <person name="Ji Z."/>
            <person name="Zhou Q."/>
            <person name="Hu M."/>
            <person name="Wang Y."/>
            <person name="Chen M."/>
            <person name="Xu Y."/>
            <person name="Jin H."/>
            <person name="Xiao X."/>
            <person name="Hu G."/>
            <person name="Bao F."/>
            <person name="Hu Y."/>
            <person name="Wan P."/>
            <person name="Li L."/>
            <person name="Deng X."/>
            <person name="Kuang T."/>
            <person name="Xiang C."/>
            <person name="Zhu J.K."/>
            <person name="Oliver M.J."/>
            <person name="He Y."/>
        </authorList>
    </citation>
    <scope>NUCLEOTIDE SEQUENCE [LARGE SCALE GENOMIC DNA]</scope>
    <source>
        <strain evidence="2">cv. XS01</strain>
    </source>
</reference>
<sequence>MNSDSADGACVYLRNVALIPCCDARTHGNHELRCLTYNTTSAMTRKTLAIDKHNTQQLLSVFTSCSLLSCHTCTILKANELRSSASKI</sequence>
<proteinExistence type="predicted"/>
<organism evidence="1 2">
    <name type="scientific">Dorcoceras hygrometricum</name>
    <dbReference type="NCBI Taxonomy" id="472368"/>
    <lineage>
        <taxon>Eukaryota</taxon>
        <taxon>Viridiplantae</taxon>
        <taxon>Streptophyta</taxon>
        <taxon>Embryophyta</taxon>
        <taxon>Tracheophyta</taxon>
        <taxon>Spermatophyta</taxon>
        <taxon>Magnoliopsida</taxon>
        <taxon>eudicotyledons</taxon>
        <taxon>Gunneridae</taxon>
        <taxon>Pentapetalae</taxon>
        <taxon>asterids</taxon>
        <taxon>lamiids</taxon>
        <taxon>Lamiales</taxon>
        <taxon>Gesneriaceae</taxon>
        <taxon>Didymocarpoideae</taxon>
        <taxon>Trichosporeae</taxon>
        <taxon>Loxocarpinae</taxon>
        <taxon>Dorcoceras</taxon>
    </lineage>
</organism>
<gene>
    <name evidence="1" type="ORF">F511_39877</name>
</gene>
<protein>
    <submittedName>
        <fullName evidence="1">Uncharacterized protein</fullName>
    </submittedName>
</protein>
<keyword evidence="2" id="KW-1185">Reference proteome</keyword>
<name>A0A2Z7D3P3_9LAMI</name>
<dbReference type="AlphaFoldDB" id="A0A2Z7D3P3"/>
<evidence type="ECO:0000313" key="2">
    <source>
        <dbReference type="Proteomes" id="UP000250235"/>
    </source>
</evidence>
<dbReference type="Proteomes" id="UP000250235">
    <property type="component" value="Unassembled WGS sequence"/>
</dbReference>
<evidence type="ECO:0000313" key="1">
    <source>
        <dbReference type="EMBL" id="KZV54035.1"/>
    </source>
</evidence>